<dbReference type="EMBL" id="BTSY01000003">
    <property type="protein sequence ID" value="GMT17255.1"/>
    <property type="molecule type" value="Genomic_DNA"/>
</dbReference>
<dbReference type="AlphaFoldDB" id="A0AAV5VC34"/>
<dbReference type="Proteomes" id="UP001432322">
    <property type="component" value="Unassembled WGS sequence"/>
</dbReference>
<feature type="transmembrane region" description="Helical" evidence="1">
    <location>
        <begin position="105"/>
        <end position="125"/>
    </location>
</feature>
<sequence length="131" mass="14738">CSFPVTQSSTIFSLPCCYRYYEESNVPLRERTITCRVYTSLSDLERLVVTNDGKFSQGKPLSTIQTASVLRKLIGEDLSSKQRNSINIQTIEKYARTTSAPCQMVCVLILIRMPLSLFTLIATVISKFNEG</sequence>
<accession>A0AAV5VC34</accession>
<evidence type="ECO:0000313" key="3">
    <source>
        <dbReference type="Proteomes" id="UP001432322"/>
    </source>
</evidence>
<feature type="non-terminal residue" evidence="2">
    <location>
        <position position="1"/>
    </location>
</feature>
<protein>
    <submittedName>
        <fullName evidence="2">Uncharacterized protein</fullName>
    </submittedName>
</protein>
<feature type="non-terminal residue" evidence="2">
    <location>
        <position position="131"/>
    </location>
</feature>
<keyword evidence="1" id="KW-0812">Transmembrane</keyword>
<keyword evidence="1" id="KW-1133">Transmembrane helix</keyword>
<reference evidence="2" key="1">
    <citation type="submission" date="2023-10" db="EMBL/GenBank/DDBJ databases">
        <title>Genome assembly of Pristionchus species.</title>
        <authorList>
            <person name="Yoshida K."/>
            <person name="Sommer R.J."/>
        </authorList>
    </citation>
    <scope>NUCLEOTIDE SEQUENCE</scope>
    <source>
        <strain evidence="2">RS5133</strain>
    </source>
</reference>
<comment type="caution">
    <text evidence="2">The sequence shown here is derived from an EMBL/GenBank/DDBJ whole genome shotgun (WGS) entry which is preliminary data.</text>
</comment>
<evidence type="ECO:0000313" key="2">
    <source>
        <dbReference type="EMBL" id="GMT17255.1"/>
    </source>
</evidence>
<organism evidence="2 3">
    <name type="scientific">Pristionchus fissidentatus</name>
    <dbReference type="NCBI Taxonomy" id="1538716"/>
    <lineage>
        <taxon>Eukaryota</taxon>
        <taxon>Metazoa</taxon>
        <taxon>Ecdysozoa</taxon>
        <taxon>Nematoda</taxon>
        <taxon>Chromadorea</taxon>
        <taxon>Rhabditida</taxon>
        <taxon>Rhabditina</taxon>
        <taxon>Diplogasteromorpha</taxon>
        <taxon>Diplogasteroidea</taxon>
        <taxon>Neodiplogasteridae</taxon>
        <taxon>Pristionchus</taxon>
    </lineage>
</organism>
<gene>
    <name evidence="2" type="ORF">PFISCL1PPCAC_8552</name>
</gene>
<keyword evidence="3" id="KW-1185">Reference proteome</keyword>
<keyword evidence="1" id="KW-0472">Membrane</keyword>
<evidence type="ECO:0000256" key="1">
    <source>
        <dbReference type="SAM" id="Phobius"/>
    </source>
</evidence>
<proteinExistence type="predicted"/>
<name>A0AAV5VC34_9BILA</name>